<dbReference type="STRING" id="6573.A0A210PDF1"/>
<dbReference type="Proteomes" id="UP000242188">
    <property type="component" value="Unassembled WGS sequence"/>
</dbReference>
<dbReference type="PROSITE" id="PS50235">
    <property type="entry name" value="USP_3"/>
    <property type="match status" value="1"/>
</dbReference>
<dbReference type="Gene3D" id="3.90.70.10">
    <property type="entry name" value="Cysteine proteinases"/>
    <property type="match status" value="1"/>
</dbReference>
<evidence type="ECO:0000313" key="2">
    <source>
        <dbReference type="EMBL" id="OWF34497.1"/>
    </source>
</evidence>
<organism evidence="2 3">
    <name type="scientific">Mizuhopecten yessoensis</name>
    <name type="common">Japanese scallop</name>
    <name type="synonym">Patinopecten yessoensis</name>
    <dbReference type="NCBI Taxonomy" id="6573"/>
    <lineage>
        <taxon>Eukaryota</taxon>
        <taxon>Metazoa</taxon>
        <taxon>Spiralia</taxon>
        <taxon>Lophotrochozoa</taxon>
        <taxon>Mollusca</taxon>
        <taxon>Bivalvia</taxon>
        <taxon>Autobranchia</taxon>
        <taxon>Pteriomorphia</taxon>
        <taxon>Pectinida</taxon>
        <taxon>Pectinoidea</taxon>
        <taxon>Pectinidae</taxon>
        <taxon>Mizuhopecten</taxon>
    </lineage>
</organism>
<dbReference type="AlphaFoldDB" id="A0A210PDF1"/>
<dbReference type="OrthoDB" id="6154975at2759"/>
<evidence type="ECO:0000259" key="1">
    <source>
        <dbReference type="PROSITE" id="PS50235"/>
    </source>
</evidence>
<proteinExistence type="predicted"/>
<dbReference type="InterPro" id="IPR028889">
    <property type="entry name" value="USP"/>
</dbReference>
<protein>
    <submittedName>
        <fullName evidence="2">Ubiquitin carboxyl-terminal hydrolase 8</fullName>
    </submittedName>
</protein>
<dbReference type="InterPro" id="IPR050164">
    <property type="entry name" value="Peptidase_C19"/>
</dbReference>
<feature type="domain" description="USP" evidence="1">
    <location>
        <begin position="43"/>
        <end position="357"/>
    </location>
</feature>
<accession>A0A210PDF1</accession>
<keyword evidence="3" id="KW-1185">Reference proteome</keyword>
<dbReference type="GO" id="GO:0016579">
    <property type="term" value="P:protein deubiquitination"/>
    <property type="evidence" value="ECO:0007669"/>
    <property type="project" value="InterPro"/>
</dbReference>
<sequence>MSVHRIFNYCFVFLLPAQHFSTERAESRKQLDMKILSKKNEITGLQNTKLTCAVNAVVQVLAQTPGFSETIYEFGGKCKQEAVLANVLINSITDVNNASGIINAEGLQEEMITRRNSFHFWRQHDCLSFLLFLLEALEEELGNDSMKLFTGQMRNRFKYDNCEHTEHSSLQNFKSLCIPMNNSENSVEKYLKMLFRAENLIDSGMYCRSCGKGTASRKLLKHDICSKELLIEESPQILVLQLAKFEEVKDIYGHTKLDKRHVPMLYSDTLQLQEGESPSRVKYELFAIISHLGTIEGGHYVSYVQTIQSQRECARFDRHDRRSSTWYHCTDSVVTRLEPEAGYPTCPNAYILFYHKQPRK</sequence>
<dbReference type="GO" id="GO:0004843">
    <property type="term" value="F:cysteine-type deubiquitinase activity"/>
    <property type="evidence" value="ECO:0007669"/>
    <property type="project" value="InterPro"/>
</dbReference>
<dbReference type="SUPFAM" id="SSF54001">
    <property type="entry name" value="Cysteine proteinases"/>
    <property type="match status" value="1"/>
</dbReference>
<dbReference type="PROSITE" id="PS00973">
    <property type="entry name" value="USP_2"/>
    <property type="match status" value="1"/>
</dbReference>
<name>A0A210PDF1_MIZYE</name>
<comment type="caution">
    <text evidence="2">The sequence shown here is derived from an EMBL/GenBank/DDBJ whole genome shotgun (WGS) entry which is preliminary data.</text>
</comment>
<dbReference type="CDD" id="cd02257">
    <property type="entry name" value="Peptidase_C19"/>
    <property type="match status" value="1"/>
</dbReference>
<dbReference type="GO" id="GO:0005829">
    <property type="term" value="C:cytosol"/>
    <property type="evidence" value="ECO:0007669"/>
    <property type="project" value="TreeGrafter"/>
</dbReference>
<evidence type="ECO:0000313" key="3">
    <source>
        <dbReference type="Proteomes" id="UP000242188"/>
    </source>
</evidence>
<dbReference type="InterPro" id="IPR018200">
    <property type="entry name" value="USP_CS"/>
</dbReference>
<dbReference type="InterPro" id="IPR038765">
    <property type="entry name" value="Papain-like_cys_pep_sf"/>
</dbReference>
<dbReference type="PANTHER" id="PTHR24006">
    <property type="entry name" value="UBIQUITIN CARBOXYL-TERMINAL HYDROLASE"/>
    <property type="match status" value="1"/>
</dbReference>
<gene>
    <name evidence="2" type="ORF">KP79_PYT03436</name>
</gene>
<dbReference type="EMBL" id="NEDP02082580">
    <property type="protein sequence ID" value="OWF34497.1"/>
    <property type="molecule type" value="Genomic_DNA"/>
</dbReference>
<reference evidence="2 3" key="1">
    <citation type="journal article" date="2017" name="Nat. Ecol. Evol.">
        <title>Scallop genome provides insights into evolution of bilaterian karyotype and development.</title>
        <authorList>
            <person name="Wang S."/>
            <person name="Zhang J."/>
            <person name="Jiao W."/>
            <person name="Li J."/>
            <person name="Xun X."/>
            <person name="Sun Y."/>
            <person name="Guo X."/>
            <person name="Huan P."/>
            <person name="Dong B."/>
            <person name="Zhang L."/>
            <person name="Hu X."/>
            <person name="Sun X."/>
            <person name="Wang J."/>
            <person name="Zhao C."/>
            <person name="Wang Y."/>
            <person name="Wang D."/>
            <person name="Huang X."/>
            <person name="Wang R."/>
            <person name="Lv J."/>
            <person name="Li Y."/>
            <person name="Zhang Z."/>
            <person name="Liu B."/>
            <person name="Lu W."/>
            <person name="Hui Y."/>
            <person name="Liang J."/>
            <person name="Zhou Z."/>
            <person name="Hou R."/>
            <person name="Li X."/>
            <person name="Liu Y."/>
            <person name="Li H."/>
            <person name="Ning X."/>
            <person name="Lin Y."/>
            <person name="Zhao L."/>
            <person name="Xing Q."/>
            <person name="Dou J."/>
            <person name="Li Y."/>
            <person name="Mao J."/>
            <person name="Guo H."/>
            <person name="Dou H."/>
            <person name="Li T."/>
            <person name="Mu C."/>
            <person name="Jiang W."/>
            <person name="Fu Q."/>
            <person name="Fu X."/>
            <person name="Miao Y."/>
            <person name="Liu J."/>
            <person name="Yu Q."/>
            <person name="Li R."/>
            <person name="Liao H."/>
            <person name="Li X."/>
            <person name="Kong Y."/>
            <person name="Jiang Z."/>
            <person name="Chourrout D."/>
            <person name="Li R."/>
            <person name="Bao Z."/>
        </authorList>
    </citation>
    <scope>NUCLEOTIDE SEQUENCE [LARGE SCALE GENOMIC DNA]</scope>
    <source>
        <strain evidence="2 3">PY_sf001</strain>
    </source>
</reference>
<dbReference type="GO" id="GO:0005634">
    <property type="term" value="C:nucleus"/>
    <property type="evidence" value="ECO:0007669"/>
    <property type="project" value="TreeGrafter"/>
</dbReference>
<dbReference type="InterPro" id="IPR001394">
    <property type="entry name" value="Peptidase_C19_UCH"/>
</dbReference>
<keyword evidence="2" id="KW-0378">Hydrolase</keyword>
<dbReference type="Pfam" id="PF00443">
    <property type="entry name" value="UCH"/>
    <property type="match status" value="1"/>
</dbReference>